<keyword evidence="1" id="KW-0472">Membrane</keyword>
<dbReference type="InterPro" id="IPR046959">
    <property type="entry name" value="PRK1-6/SRF4-like"/>
</dbReference>
<gene>
    <name evidence="2" type="ORF">K7432_017158</name>
</gene>
<dbReference type="PANTHER" id="PTHR48007">
    <property type="entry name" value="LEUCINE-RICH REPEAT RECEPTOR-LIKE PROTEIN KINASE PXC1"/>
    <property type="match status" value="1"/>
</dbReference>
<dbReference type="SUPFAM" id="SSF52058">
    <property type="entry name" value="L domain-like"/>
    <property type="match status" value="1"/>
</dbReference>
<keyword evidence="1" id="KW-1133">Transmembrane helix</keyword>
<evidence type="ECO:0000313" key="3">
    <source>
        <dbReference type="Proteomes" id="UP001479436"/>
    </source>
</evidence>
<sequence>MGNTSGRLPDDLGKLDYLSGITFVDTKVTGPIPSSISNLRRLKSLSLARSGFSGPLPAEMFDLPLGYLNLNDNQFSGEVPNAISKLKNAVYIGLSNNRLTGVLPPFELLDQGICELGGNNITCRSTGTPACSSTMVISTCGSGLLPVKHEKVPPWGIALITIGSCILFLLLGLMTWVYHRRDEIDITRQVPPVFDNEESYEHPEEEKSEVTPPIIADEVVSQQAASYSIQEGPSTPMFQKSLDRPLHSLSPPPRAPLMTDKSCQTHDHLEAQPYQSIGHENHPPNSFNRITLSKSAEFNSNSLSKSHFTPNTKRGSEYIDEDQILLFTTLLQTPPLNGFELPMTV</sequence>
<dbReference type="InterPro" id="IPR001611">
    <property type="entry name" value="Leu-rich_rpt"/>
</dbReference>
<proteinExistence type="predicted"/>
<reference evidence="2 3" key="1">
    <citation type="submission" date="2023-04" db="EMBL/GenBank/DDBJ databases">
        <title>Genome of Basidiobolus ranarum AG-B5.</title>
        <authorList>
            <person name="Stajich J.E."/>
            <person name="Carter-House D."/>
            <person name="Gryganskyi A."/>
        </authorList>
    </citation>
    <scope>NUCLEOTIDE SEQUENCE [LARGE SCALE GENOMIC DNA]</scope>
    <source>
        <strain evidence="2 3">AG-B5</strain>
    </source>
</reference>
<keyword evidence="1" id="KW-0812">Transmembrane</keyword>
<dbReference type="EMBL" id="JASJQH010010279">
    <property type="protein sequence ID" value="KAK9670978.1"/>
    <property type="molecule type" value="Genomic_DNA"/>
</dbReference>
<dbReference type="InterPro" id="IPR032675">
    <property type="entry name" value="LRR_dom_sf"/>
</dbReference>
<feature type="transmembrane region" description="Helical" evidence="1">
    <location>
        <begin position="155"/>
        <end position="178"/>
    </location>
</feature>
<dbReference type="PANTHER" id="PTHR48007:SF4">
    <property type="entry name" value="LEUCINE-RICH REPEAT RECEPTOR-LIKE PROTEIN KINASE PXC1"/>
    <property type="match status" value="1"/>
</dbReference>
<evidence type="ECO:0000313" key="2">
    <source>
        <dbReference type="EMBL" id="KAK9670978.1"/>
    </source>
</evidence>
<dbReference type="Pfam" id="PF00560">
    <property type="entry name" value="LRR_1"/>
    <property type="match status" value="1"/>
</dbReference>
<comment type="caution">
    <text evidence="2">The sequence shown here is derived from an EMBL/GenBank/DDBJ whole genome shotgun (WGS) entry which is preliminary data.</text>
</comment>
<dbReference type="Proteomes" id="UP001479436">
    <property type="component" value="Unassembled WGS sequence"/>
</dbReference>
<name>A0ABR2VLS9_9FUNG</name>
<evidence type="ECO:0000256" key="1">
    <source>
        <dbReference type="SAM" id="Phobius"/>
    </source>
</evidence>
<accession>A0ABR2VLS9</accession>
<dbReference type="Gene3D" id="3.80.10.10">
    <property type="entry name" value="Ribonuclease Inhibitor"/>
    <property type="match status" value="1"/>
</dbReference>
<organism evidence="2 3">
    <name type="scientific">Basidiobolus ranarum</name>
    <dbReference type="NCBI Taxonomy" id="34480"/>
    <lineage>
        <taxon>Eukaryota</taxon>
        <taxon>Fungi</taxon>
        <taxon>Fungi incertae sedis</taxon>
        <taxon>Zoopagomycota</taxon>
        <taxon>Entomophthoromycotina</taxon>
        <taxon>Basidiobolomycetes</taxon>
        <taxon>Basidiobolales</taxon>
        <taxon>Basidiobolaceae</taxon>
        <taxon>Basidiobolus</taxon>
    </lineage>
</organism>
<protein>
    <submittedName>
        <fullName evidence="2">Uncharacterized protein</fullName>
    </submittedName>
</protein>
<keyword evidence="3" id="KW-1185">Reference proteome</keyword>